<keyword evidence="2" id="KW-1185">Reference proteome</keyword>
<evidence type="ECO:0000313" key="1">
    <source>
        <dbReference type="EMBL" id="RPA80722.1"/>
    </source>
</evidence>
<gene>
    <name evidence="1" type="ORF">BJ508DRAFT_124986</name>
</gene>
<dbReference type="AlphaFoldDB" id="A0A3N4I3N7"/>
<evidence type="ECO:0008006" key="3">
    <source>
        <dbReference type="Google" id="ProtNLM"/>
    </source>
</evidence>
<dbReference type="OrthoDB" id="3200163at2759"/>
<dbReference type="STRING" id="1160509.A0A3N4I3N7"/>
<reference evidence="1 2" key="1">
    <citation type="journal article" date="2018" name="Nat. Ecol. Evol.">
        <title>Pezizomycetes genomes reveal the molecular basis of ectomycorrhizal truffle lifestyle.</title>
        <authorList>
            <person name="Murat C."/>
            <person name="Payen T."/>
            <person name="Noel B."/>
            <person name="Kuo A."/>
            <person name="Morin E."/>
            <person name="Chen J."/>
            <person name="Kohler A."/>
            <person name="Krizsan K."/>
            <person name="Balestrini R."/>
            <person name="Da Silva C."/>
            <person name="Montanini B."/>
            <person name="Hainaut M."/>
            <person name="Levati E."/>
            <person name="Barry K.W."/>
            <person name="Belfiori B."/>
            <person name="Cichocki N."/>
            <person name="Clum A."/>
            <person name="Dockter R.B."/>
            <person name="Fauchery L."/>
            <person name="Guy J."/>
            <person name="Iotti M."/>
            <person name="Le Tacon F."/>
            <person name="Lindquist E.A."/>
            <person name="Lipzen A."/>
            <person name="Malagnac F."/>
            <person name="Mello A."/>
            <person name="Molinier V."/>
            <person name="Miyauchi S."/>
            <person name="Poulain J."/>
            <person name="Riccioni C."/>
            <person name="Rubini A."/>
            <person name="Sitrit Y."/>
            <person name="Splivallo R."/>
            <person name="Traeger S."/>
            <person name="Wang M."/>
            <person name="Zifcakova L."/>
            <person name="Wipf D."/>
            <person name="Zambonelli A."/>
            <person name="Paolocci F."/>
            <person name="Nowrousian M."/>
            <person name="Ottonello S."/>
            <person name="Baldrian P."/>
            <person name="Spatafora J.W."/>
            <person name="Henrissat B."/>
            <person name="Nagy L.G."/>
            <person name="Aury J.M."/>
            <person name="Wincker P."/>
            <person name="Grigoriev I.V."/>
            <person name="Bonfante P."/>
            <person name="Martin F.M."/>
        </authorList>
    </citation>
    <scope>NUCLEOTIDE SEQUENCE [LARGE SCALE GENOMIC DNA]</scope>
    <source>
        <strain evidence="1 2">RN42</strain>
    </source>
</reference>
<sequence length="457" mass="50962">MEVAAGITGFVCAVGQACQVAAQLHTFFASITDAPARIVQLSEKLDALHSVLARINDIATSLDAECGVEVPADVELALKRTLRKLEDVRRVVRKYDVGIERDGTKWKVKRSWMKIKWAFKEEEVARICGELEAEKAGLGLALQSLGLAVDSMQMKQMEGLQTSMQGLLQTSRTHTELVKSHVDSRFISLERSLNTISGHVEKANTHNMMPEEIMSMIQATVTKSVQEAMTNAMLTGNTPMFGNAFSETPFNLSRESTLYGGEEMRREYSGSTLTGSFSEDDNWKDWKGWPEEMDDIETVCVEPIDKVRFVVPNTDQATKSITRSLRYRHYRRIPTSLGLLLVFYTTASSSSMNWDHGPGERLSSSVFEMGFTFIPAAWLFATAISASFTKTTRFTPSPINDMNINFKSFNVVPTTADVMLYARLGDTLKLRELFSQRIASPNDRDVHGRTPLHASAS</sequence>
<protein>
    <recommendedName>
        <fullName evidence="3">Fungal N-terminal domain-containing protein</fullName>
    </recommendedName>
</protein>
<proteinExistence type="predicted"/>
<evidence type="ECO:0000313" key="2">
    <source>
        <dbReference type="Proteomes" id="UP000275078"/>
    </source>
</evidence>
<dbReference type="EMBL" id="ML119685">
    <property type="protein sequence ID" value="RPA80722.1"/>
    <property type="molecule type" value="Genomic_DNA"/>
</dbReference>
<name>A0A3N4I3N7_ASCIM</name>
<dbReference type="Proteomes" id="UP000275078">
    <property type="component" value="Unassembled WGS sequence"/>
</dbReference>
<accession>A0A3N4I3N7</accession>
<organism evidence="1 2">
    <name type="scientific">Ascobolus immersus RN42</name>
    <dbReference type="NCBI Taxonomy" id="1160509"/>
    <lineage>
        <taxon>Eukaryota</taxon>
        <taxon>Fungi</taxon>
        <taxon>Dikarya</taxon>
        <taxon>Ascomycota</taxon>
        <taxon>Pezizomycotina</taxon>
        <taxon>Pezizomycetes</taxon>
        <taxon>Pezizales</taxon>
        <taxon>Ascobolaceae</taxon>
        <taxon>Ascobolus</taxon>
    </lineage>
</organism>